<name>A0A2T2WJC9_SULTH</name>
<accession>A0A2T2WJC9</accession>
<protein>
    <submittedName>
        <fullName evidence="1">Uncharacterized protein</fullName>
    </submittedName>
</protein>
<dbReference type="EMBL" id="PXYX01000088">
    <property type="protein sequence ID" value="PSR22347.1"/>
    <property type="molecule type" value="Genomic_DNA"/>
</dbReference>
<evidence type="ECO:0000313" key="1">
    <source>
        <dbReference type="EMBL" id="PSR22347.1"/>
    </source>
</evidence>
<evidence type="ECO:0000313" key="2">
    <source>
        <dbReference type="Proteomes" id="UP000242705"/>
    </source>
</evidence>
<gene>
    <name evidence="1" type="ORF">C7B47_16745</name>
</gene>
<reference evidence="1 2" key="1">
    <citation type="journal article" date="2014" name="BMC Genomics">
        <title>Comparison of environmental and isolate Sulfobacillus genomes reveals diverse carbon, sulfur, nitrogen, and hydrogen metabolisms.</title>
        <authorList>
            <person name="Justice N.B."/>
            <person name="Norman A."/>
            <person name="Brown C.T."/>
            <person name="Singh A."/>
            <person name="Thomas B.C."/>
            <person name="Banfield J.F."/>
        </authorList>
    </citation>
    <scope>NUCLEOTIDE SEQUENCE [LARGE SCALE GENOMIC DNA]</scope>
    <source>
        <strain evidence="1">AMDSBA5</strain>
    </source>
</reference>
<comment type="caution">
    <text evidence="1">The sequence shown here is derived from an EMBL/GenBank/DDBJ whole genome shotgun (WGS) entry which is preliminary data.</text>
</comment>
<organism evidence="1 2">
    <name type="scientific">Sulfobacillus thermosulfidooxidans</name>
    <dbReference type="NCBI Taxonomy" id="28034"/>
    <lineage>
        <taxon>Bacteria</taxon>
        <taxon>Bacillati</taxon>
        <taxon>Bacillota</taxon>
        <taxon>Clostridia</taxon>
        <taxon>Eubacteriales</taxon>
        <taxon>Clostridiales Family XVII. Incertae Sedis</taxon>
        <taxon>Sulfobacillus</taxon>
    </lineage>
</organism>
<sequence length="144" mass="16364">MENNDRIKLASLKEQLEAIKEMSFGNKTELQALSDQVAKSEEDKSQIGDAVEELIRNTLRNSFQLRLTEMIQRIDNLIMITMLDAPKETGNLIEGFEVVASLMALSREHSSLIINSQDPIQQFSKSIDEALKVYQGWQQKGLHD</sequence>
<dbReference type="AlphaFoldDB" id="A0A2T2WJC9"/>
<dbReference type="Proteomes" id="UP000242705">
    <property type="component" value="Unassembled WGS sequence"/>
</dbReference>
<proteinExistence type="predicted"/>